<evidence type="ECO:0000256" key="2">
    <source>
        <dbReference type="ARBA" id="ARBA00022670"/>
    </source>
</evidence>
<evidence type="ECO:0000256" key="5">
    <source>
        <dbReference type="ARBA" id="ARBA00023049"/>
    </source>
</evidence>
<evidence type="ECO:0000259" key="7">
    <source>
        <dbReference type="Pfam" id="PF00675"/>
    </source>
</evidence>
<evidence type="ECO:0000256" key="4">
    <source>
        <dbReference type="ARBA" id="ARBA00022833"/>
    </source>
</evidence>
<evidence type="ECO:0000256" key="3">
    <source>
        <dbReference type="ARBA" id="ARBA00022801"/>
    </source>
</evidence>
<evidence type="ECO:0000256" key="6">
    <source>
        <dbReference type="SAM" id="SignalP"/>
    </source>
</evidence>
<reference evidence="9 10" key="1">
    <citation type="submission" date="2019-12" db="EMBL/GenBank/DDBJ databases">
        <title>Novel species isolated from a subtropical stream in China.</title>
        <authorList>
            <person name="Lu H."/>
        </authorList>
    </citation>
    <scope>NUCLEOTIDE SEQUENCE [LARGE SCALE GENOMIC DNA]</scope>
    <source>
        <strain evidence="9 10">FT127W</strain>
    </source>
</reference>
<dbReference type="Pfam" id="PF00675">
    <property type="entry name" value="Peptidase_M16"/>
    <property type="match status" value="1"/>
</dbReference>
<sequence>MAIMKLRAAAAAAVILLVSALPALAEIDPAAPLPMARDIKVGKLANGFTYYIKQNAKPEKRLELRLVVKAGSMLEDDDQRGLAHVTEHMAFNGSNHFKRHELVSYLQSIGVKFGADLNAYTGFDETVYILPLPLGKKEDLDKGFQVLEDWAHGLVLNDADIESERAIVLEELRLRGGTRNTKDLYAKRFNNERYGDRLPSGTVESLHAFAPEAVKRFYRDWYRPDLMAVIVVGDIDPAEAEQLVNKHFGKMAGPAAPRPRIYAEIPPYAANDALVQRYNEAPSNTVTITYPAEPHRPDNTMAGYRAQLIERLYTSMLSLRLAELAQSANPPFIQGSSARSTIAPGYRMFQSNAVLGKGGAQPAVTALIQENERARRHGFTAAELERARKSLMSAAEVRYRERDTINSASVAVPLIRSFLLGEALPGPAYEYEFLKELLPAVTLEEVNGAAAKALPSGQPKLAVYGGSDRGEVRAPSRDALLAAAAAAEATPLPPLVEKVYGASLMDTLPKPGSIVKESVNQALGITELSLSNGVRVVLKPTSFKTQQVLMGGFRPGGQSLYDAADLHSARLASSIVAGMGLMDYAPLELGKVLAGKSVQAAVNISELYENVNASAGTAEVETMLQLVHLRFTRPRKDENLFASYIAKQRELATARAATSDAVFGDKITGAMYNDHPLLPRLMQPADYDKLKLDRVAEIYRERFSSAKDFTFVLVGSFEVDKLKPLLATYLGSLPVADIPTAFRDRGVRPATGLIKTDIYRGSEKSSRINLRFTSEAPYSEDEAMRVRALAEVLNIKLVDVLRDEKGLLYTGSFTGKLSKQPYGQVAFSANLPCASGSVPKVIAATMDLLKKMQEQGPDPADLAKVKTNWILSYRRALQDNGFWLNGLQGAYANGSDPAILLRDEQRIAAITPESLREVAKRYIKFDNYVQAVLHPETK</sequence>
<dbReference type="SUPFAM" id="SSF63411">
    <property type="entry name" value="LuxS/MPP-like metallohydrolase"/>
    <property type="match status" value="4"/>
</dbReference>
<name>A0A7X4HCM2_9BURK</name>
<comment type="similarity">
    <text evidence="1">Belongs to the peptidase M16 family.</text>
</comment>
<dbReference type="InterPro" id="IPR007863">
    <property type="entry name" value="Peptidase_M16_C"/>
</dbReference>
<keyword evidence="10" id="KW-1185">Reference proteome</keyword>
<dbReference type="GO" id="GO:0046872">
    <property type="term" value="F:metal ion binding"/>
    <property type="evidence" value="ECO:0007669"/>
    <property type="project" value="InterPro"/>
</dbReference>
<feature type="domain" description="Peptidase M16 C-terminal" evidence="8">
    <location>
        <begin position="690"/>
        <end position="867"/>
    </location>
</feature>
<dbReference type="Proteomes" id="UP000450676">
    <property type="component" value="Unassembled WGS sequence"/>
</dbReference>
<dbReference type="AlphaFoldDB" id="A0A7X4HCM2"/>
<evidence type="ECO:0000313" key="9">
    <source>
        <dbReference type="EMBL" id="MYN08718.1"/>
    </source>
</evidence>
<dbReference type="Pfam" id="PF05193">
    <property type="entry name" value="Peptidase_M16_C"/>
    <property type="match status" value="2"/>
</dbReference>
<dbReference type="Gene3D" id="3.30.830.10">
    <property type="entry name" value="Metalloenzyme, LuxS/M16 peptidase-like"/>
    <property type="match status" value="4"/>
</dbReference>
<organism evidence="9 10">
    <name type="scientific">Pseudoduganella aquatica</name>
    <dbReference type="NCBI Taxonomy" id="2660641"/>
    <lineage>
        <taxon>Bacteria</taxon>
        <taxon>Pseudomonadati</taxon>
        <taxon>Pseudomonadota</taxon>
        <taxon>Betaproteobacteria</taxon>
        <taxon>Burkholderiales</taxon>
        <taxon>Oxalobacteraceae</taxon>
        <taxon>Telluria group</taxon>
        <taxon>Pseudoduganella</taxon>
    </lineage>
</organism>
<comment type="caution">
    <text evidence="9">The sequence shown here is derived from an EMBL/GenBank/DDBJ whole genome shotgun (WGS) entry which is preliminary data.</text>
</comment>
<keyword evidence="6" id="KW-0732">Signal</keyword>
<feature type="signal peptide" evidence="6">
    <location>
        <begin position="1"/>
        <end position="25"/>
    </location>
</feature>
<keyword evidence="4" id="KW-0862">Zinc</keyword>
<keyword evidence="2" id="KW-0645">Protease</keyword>
<dbReference type="GO" id="GO:0008237">
    <property type="term" value="F:metallopeptidase activity"/>
    <property type="evidence" value="ECO:0007669"/>
    <property type="project" value="UniProtKB-KW"/>
</dbReference>
<accession>A0A7X4HCM2</accession>
<evidence type="ECO:0000256" key="1">
    <source>
        <dbReference type="ARBA" id="ARBA00007261"/>
    </source>
</evidence>
<dbReference type="PANTHER" id="PTHR43690">
    <property type="entry name" value="NARDILYSIN"/>
    <property type="match status" value="1"/>
</dbReference>
<feature type="domain" description="Peptidase M16 C-terminal" evidence="8">
    <location>
        <begin position="211"/>
        <end position="391"/>
    </location>
</feature>
<evidence type="ECO:0000259" key="8">
    <source>
        <dbReference type="Pfam" id="PF05193"/>
    </source>
</evidence>
<dbReference type="EMBL" id="WWCU01000016">
    <property type="protein sequence ID" value="MYN08718.1"/>
    <property type="molecule type" value="Genomic_DNA"/>
</dbReference>
<dbReference type="PANTHER" id="PTHR43690:SF34">
    <property type="entry name" value="ZINC PROTEASE PQQL-LIKE"/>
    <property type="match status" value="1"/>
</dbReference>
<feature type="chain" id="PRO_5031499875" evidence="6">
    <location>
        <begin position="26"/>
        <end position="938"/>
    </location>
</feature>
<keyword evidence="3" id="KW-0378">Hydrolase</keyword>
<evidence type="ECO:0000313" key="10">
    <source>
        <dbReference type="Proteomes" id="UP000450676"/>
    </source>
</evidence>
<dbReference type="GO" id="GO:0006508">
    <property type="term" value="P:proteolysis"/>
    <property type="evidence" value="ECO:0007669"/>
    <property type="project" value="UniProtKB-KW"/>
</dbReference>
<protein>
    <submittedName>
        <fullName evidence="9">Insulinase family protein</fullName>
    </submittedName>
</protein>
<feature type="domain" description="Peptidase M16 N-terminal" evidence="7">
    <location>
        <begin position="54"/>
        <end position="172"/>
    </location>
</feature>
<keyword evidence="5" id="KW-0482">Metalloprotease</keyword>
<proteinExistence type="inferred from homology"/>
<dbReference type="InterPro" id="IPR011765">
    <property type="entry name" value="Pept_M16_N"/>
</dbReference>
<gene>
    <name evidence="9" type="ORF">GTP77_15410</name>
</gene>
<dbReference type="InterPro" id="IPR050626">
    <property type="entry name" value="Peptidase_M16"/>
</dbReference>
<dbReference type="InterPro" id="IPR011249">
    <property type="entry name" value="Metalloenz_LuxS/M16"/>
</dbReference>